<evidence type="ECO:0000313" key="3">
    <source>
        <dbReference type="EMBL" id="NKY31900.1"/>
    </source>
</evidence>
<dbReference type="GO" id="GO:0016831">
    <property type="term" value="F:carboxy-lyase activity"/>
    <property type="evidence" value="ECO:0007669"/>
    <property type="project" value="InterPro"/>
</dbReference>
<dbReference type="RefSeq" id="WP_068035533.1">
    <property type="nucleotide sequence ID" value="NZ_JAAXOO010000001.1"/>
</dbReference>
<evidence type="ECO:0000313" key="4">
    <source>
        <dbReference type="Proteomes" id="UP000565715"/>
    </source>
</evidence>
<evidence type="ECO:0000256" key="1">
    <source>
        <dbReference type="ARBA" id="ARBA00023239"/>
    </source>
</evidence>
<dbReference type="PANTHER" id="PTHR21240:SF19">
    <property type="entry name" value="CATALYTIC_ HYDROLASE"/>
    <property type="match status" value="1"/>
</dbReference>
<gene>
    <name evidence="3" type="ORF">HGA13_02255</name>
</gene>
<proteinExistence type="predicted"/>
<dbReference type="SUPFAM" id="SSF51556">
    <property type="entry name" value="Metallo-dependent hydrolases"/>
    <property type="match status" value="1"/>
</dbReference>
<dbReference type="PANTHER" id="PTHR21240">
    <property type="entry name" value="2-AMINO-3-CARBOXYLMUCONATE-6-SEMIALDEHYDE DECARBOXYLASE"/>
    <property type="match status" value="1"/>
</dbReference>
<dbReference type="AlphaFoldDB" id="A0A846XAR5"/>
<keyword evidence="4" id="KW-1185">Reference proteome</keyword>
<dbReference type="InterPro" id="IPR006680">
    <property type="entry name" value="Amidohydro-rel"/>
</dbReference>
<sequence length="296" mass="33307">MTAGQEVRGGFRAGLPVIDTHIGFREPGKNEYDFITRQTKDRESKEKFSFPAEYMFKGVPQDLPTDDPVEVTLREMDRHGITVGMVSVAGESGRRAVKQHPQRFVPQGSAVDPNDIMGTLRRMEAEFEEFGIRSVSSFAAGTFPQVALNAPQMYPIYAKCVELDIPIFACAGIPGPRLKAAVQHVELIDDVMFDFPELVFVTRHGCEPWQDLAVKLMLKWPNLYYSTSAFAPKHYPQAIIDYANTRGADKIIYAGYFPAGLSLERIANEMPDVPFRDEVWPKFLSENARRVLKLEG</sequence>
<dbReference type="Gene3D" id="3.20.20.140">
    <property type="entry name" value="Metal-dependent hydrolases"/>
    <property type="match status" value="1"/>
</dbReference>
<dbReference type="EMBL" id="JAAXOO010000001">
    <property type="protein sequence ID" value="NKY31900.1"/>
    <property type="molecule type" value="Genomic_DNA"/>
</dbReference>
<keyword evidence="3" id="KW-0378">Hydrolase</keyword>
<dbReference type="GO" id="GO:0016787">
    <property type="term" value="F:hydrolase activity"/>
    <property type="evidence" value="ECO:0007669"/>
    <property type="project" value="UniProtKB-KW"/>
</dbReference>
<reference evidence="3 4" key="1">
    <citation type="submission" date="2020-04" db="EMBL/GenBank/DDBJ databases">
        <title>MicrobeNet Type strains.</title>
        <authorList>
            <person name="Nicholson A.C."/>
        </authorList>
    </citation>
    <scope>NUCLEOTIDE SEQUENCE [LARGE SCALE GENOMIC DNA]</scope>
    <source>
        <strain evidence="3 4">DSM 45078</strain>
    </source>
</reference>
<evidence type="ECO:0000259" key="2">
    <source>
        <dbReference type="Pfam" id="PF04909"/>
    </source>
</evidence>
<dbReference type="Pfam" id="PF04909">
    <property type="entry name" value="Amidohydro_2"/>
    <property type="match status" value="1"/>
</dbReference>
<dbReference type="InterPro" id="IPR032466">
    <property type="entry name" value="Metal_Hydrolase"/>
</dbReference>
<feature type="domain" description="Amidohydrolase-related" evidence="2">
    <location>
        <begin position="49"/>
        <end position="294"/>
    </location>
</feature>
<accession>A0A846XAR5</accession>
<keyword evidence="1" id="KW-0456">Lyase</keyword>
<comment type="caution">
    <text evidence="3">The sequence shown here is derived from an EMBL/GenBank/DDBJ whole genome shotgun (WGS) entry which is preliminary data.</text>
</comment>
<dbReference type="Proteomes" id="UP000565715">
    <property type="component" value="Unassembled WGS sequence"/>
</dbReference>
<dbReference type="InterPro" id="IPR032465">
    <property type="entry name" value="ACMSD"/>
</dbReference>
<organism evidence="3 4">
    <name type="scientific">Nocardia speluncae</name>
    <dbReference type="NCBI Taxonomy" id="419477"/>
    <lineage>
        <taxon>Bacteria</taxon>
        <taxon>Bacillati</taxon>
        <taxon>Actinomycetota</taxon>
        <taxon>Actinomycetes</taxon>
        <taxon>Mycobacteriales</taxon>
        <taxon>Nocardiaceae</taxon>
        <taxon>Nocardia</taxon>
    </lineage>
</organism>
<name>A0A846XAR5_9NOCA</name>
<protein>
    <submittedName>
        <fullName evidence="3">Amidohydrolase family protein</fullName>
    </submittedName>
</protein>